<dbReference type="RefSeq" id="WP_119116025.1">
    <property type="nucleotide sequence ID" value="NZ_QWVS01000009.1"/>
</dbReference>
<comment type="caution">
    <text evidence="7">The sequence shown here is derived from an EMBL/GenBank/DDBJ whole genome shotgun (WGS) entry which is preliminary data.</text>
</comment>
<comment type="function">
    <text evidence="6">Nucleoside triphosphate pyrophosphatase that hydrolyzes dTTP and UTP. May have a dual role in cell division arrest and in preventing the incorporation of modified nucleotides into cellular nucleic acids.</text>
</comment>
<dbReference type="InterPro" id="IPR003697">
    <property type="entry name" value="Maf-like"/>
</dbReference>
<evidence type="ECO:0000256" key="1">
    <source>
        <dbReference type="ARBA" id="ARBA00001968"/>
    </source>
</evidence>
<protein>
    <recommendedName>
        <fullName evidence="6">dTTP/UTP pyrophosphatase</fullName>
        <shortName evidence="6">dTTPase/UTPase</shortName>
        <ecNumber evidence="6">3.6.1.9</ecNumber>
    </recommendedName>
    <alternativeName>
        <fullName evidence="6">Nucleoside triphosphate pyrophosphatase</fullName>
    </alternativeName>
    <alternativeName>
        <fullName evidence="6">Nucleotide pyrophosphatase</fullName>
        <shortName evidence="6">Nucleotide PPase</shortName>
    </alternativeName>
</protein>
<keyword evidence="3 6" id="KW-0963">Cytoplasm</keyword>
<dbReference type="AlphaFoldDB" id="A0A398BLC8"/>
<keyword evidence="8" id="KW-1185">Reference proteome</keyword>
<keyword evidence="4 6" id="KW-0378">Hydrolase</keyword>
<accession>A0A398BLC8</accession>
<dbReference type="Pfam" id="PF02545">
    <property type="entry name" value="Maf"/>
    <property type="match status" value="1"/>
</dbReference>
<feature type="active site" description="Proton acceptor" evidence="6">
    <location>
        <position position="69"/>
    </location>
</feature>
<dbReference type="PANTHER" id="PTHR43213">
    <property type="entry name" value="BIFUNCTIONAL DTTP/UTP PYROPHOSPHATASE/METHYLTRANSFERASE PROTEIN-RELATED"/>
    <property type="match status" value="1"/>
</dbReference>
<evidence type="ECO:0000256" key="4">
    <source>
        <dbReference type="ARBA" id="ARBA00022801"/>
    </source>
</evidence>
<dbReference type="GO" id="GO:0036221">
    <property type="term" value="F:UTP diphosphatase activity"/>
    <property type="evidence" value="ECO:0007669"/>
    <property type="project" value="RHEA"/>
</dbReference>
<keyword evidence="5 6" id="KW-0546">Nucleotide metabolism</keyword>
<dbReference type="NCBIfam" id="TIGR00172">
    <property type="entry name" value="maf"/>
    <property type="match status" value="1"/>
</dbReference>
<feature type="site" description="Important for substrate specificity" evidence="6">
    <location>
        <position position="152"/>
    </location>
</feature>
<name>A0A398BLC8_9BACI</name>
<evidence type="ECO:0000256" key="5">
    <source>
        <dbReference type="ARBA" id="ARBA00023080"/>
    </source>
</evidence>
<reference evidence="7 8" key="1">
    <citation type="submission" date="2018-08" db="EMBL/GenBank/DDBJ databases">
        <title>Bacillus jemisoniae sp. nov., Bacillus chryseoplanitiae sp. nov., Bacillus resnikiae sp. nov., and Bacillus frankliniae sp. nov., isolated from Viking spacecraft and associated surfaces.</title>
        <authorList>
            <person name="Seuylemezian A."/>
            <person name="Vaishampayan P."/>
        </authorList>
    </citation>
    <scope>NUCLEOTIDE SEQUENCE [LARGE SCALE GENOMIC DNA]</scope>
    <source>
        <strain evidence="7 8">MA001</strain>
    </source>
</reference>
<dbReference type="PANTHER" id="PTHR43213:SF5">
    <property type="entry name" value="BIFUNCTIONAL DTTP_UTP PYROPHOSPHATASE_METHYLTRANSFERASE PROTEIN-RELATED"/>
    <property type="match status" value="1"/>
</dbReference>
<dbReference type="EC" id="3.6.1.9" evidence="6"/>
<sequence>MESLILASSSPRRKELLQLLQIPFQSMNANVNEDFPEQMKADEVVKELAFRKASAIARTHPDHWVIGSDTIVVLNDTILGKPLDRNDAKRTLTELSGQTHEVYTGVAILFQKNSTVFLEKTKVTFWELSEEDIEQYLDSGEPFDKAGSYGIQGYGSLFVKQIEGDYFSVVGLPVSRLARELKAMQAKWSSC</sequence>
<proteinExistence type="inferred from homology"/>
<dbReference type="Gene3D" id="3.90.950.10">
    <property type="match status" value="1"/>
</dbReference>
<dbReference type="HAMAP" id="MF_00528">
    <property type="entry name" value="Maf"/>
    <property type="match status" value="1"/>
</dbReference>
<comment type="catalytic activity">
    <reaction evidence="6">
        <text>UTP + H2O = UMP + diphosphate + H(+)</text>
        <dbReference type="Rhea" id="RHEA:29395"/>
        <dbReference type="ChEBI" id="CHEBI:15377"/>
        <dbReference type="ChEBI" id="CHEBI:15378"/>
        <dbReference type="ChEBI" id="CHEBI:33019"/>
        <dbReference type="ChEBI" id="CHEBI:46398"/>
        <dbReference type="ChEBI" id="CHEBI:57865"/>
        <dbReference type="EC" id="3.6.1.9"/>
    </reaction>
</comment>
<feature type="site" description="Important for substrate specificity" evidence="6">
    <location>
        <position position="12"/>
    </location>
</feature>
<feature type="site" description="Important for substrate specificity" evidence="6">
    <location>
        <position position="70"/>
    </location>
</feature>
<comment type="subcellular location">
    <subcellularLocation>
        <location evidence="2 6">Cytoplasm</location>
    </subcellularLocation>
</comment>
<dbReference type="GO" id="GO:0036218">
    <property type="term" value="F:dTTP diphosphatase activity"/>
    <property type="evidence" value="ECO:0007669"/>
    <property type="project" value="RHEA"/>
</dbReference>
<comment type="similarity">
    <text evidence="6">Belongs to the Maf family. YhdE subfamily.</text>
</comment>
<dbReference type="Proteomes" id="UP000266016">
    <property type="component" value="Unassembled WGS sequence"/>
</dbReference>
<evidence type="ECO:0000256" key="3">
    <source>
        <dbReference type="ARBA" id="ARBA00022490"/>
    </source>
</evidence>
<evidence type="ECO:0000313" key="7">
    <source>
        <dbReference type="EMBL" id="RID88173.1"/>
    </source>
</evidence>
<dbReference type="SUPFAM" id="SSF52972">
    <property type="entry name" value="ITPase-like"/>
    <property type="match status" value="1"/>
</dbReference>
<evidence type="ECO:0000256" key="2">
    <source>
        <dbReference type="ARBA" id="ARBA00004496"/>
    </source>
</evidence>
<dbReference type="PIRSF" id="PIRSF006305">
    <property type="entry name" value="Maf"/>
    <property type="match status" value="1"/>
</dbReference>
<comment type="catalytic activity">
    <reaction evidence="6">
        <text>dTTP + H2O = dTMP + diphosphate + H(+)</text>
        <dbReference type="Rhea" id="RHEA:28534"/>
        <dbReference type="ChEBI" id="CHEBI:15377"/>
        <dbReference type="ChEBI" id="CHEBI:15378"/>
        <dbReference type="ChEBI" id="CHEBI:33019"/>
        <dbReference type="ChEBI" id="CHEBI:37568"/>
        <dbReference type="ChEBI" id="CHEBI:63528"/>
        <dbReference type="EC" id="3.6.1.9"/>
    </reaction>
</comment>
<dbReference type="FunFam" id="3.90.950.10:FF:000005">
    <property type="entry name" value="7-methyl-GTP pyrophosphatase"/>
    <property type="match status" value="1"/>
</dbReference>
<comment type="cofactor">
    <cofactor evidence="1 6">
        <name>a divalent metal cation</name>
        <dbReference type="ChEBI" id="CHEBI:60240"/>
    </cofactor>
</comment>
<evidence type="ECO:0000256" key="6">
    <source>
        <dbReference type="HAMAP-Rule" id="MF_00528"/>
    </source>
</evidence>
<dbReference type="EMBL" id="QWVS01000009">
    <property type="protein sequence ID" value="RID88173.1"/>
    <property type="molecule type" value="Genomic_DNA"/>
</dbReference>
<dbReference type="CDD" id="cd00555">
    <property type="entry name" value="Maf"/>
    <property type="match status" value="1"/>
</dbReference>
<organism evidence="7 8">
    <name type="scientific">Peribacillus asahii</name>
    <dbReference type="NCBI Taxonomy" id="228899"/>
    <lineage>
        <taxon>Bacteria</taxon>
        <taxon>Bacillati</taxon>
        <taxon>Bacillota</taxon>
        <taxon>Bacilli</taxon>
        <taxon>Bacillales</taxon>
        <taxon>Bacillaceae</taxon>
        <taxon>Peribacillus</taxon>
    </lineage>
</organism>
<evidence type="ECO:0000313" key="8">
    <source>
        <dbReference type="Proteomes" id="UP000266016"/>
    </source>
</evidence>
<gene>
    <name evidence="7" type="ORF">D1953_04785</name>
</gene>
<comment type="caution">
    <text evidence="6">Lacks conserved residue(s) required for the propagation of feature annotation.</text>
</comment>
<dbReference type="GO" id="GO:0009117">
    <property type="term" value="P:nucleotide metabolic process"/>
    <property type="evidence" value="ECO:0007669"/>
    <property type="project" value="UniProtKB-KW"/>
</dbReference>
<dbReference type="InterPro" id="IPR029001">
    <property type="entry name" value="ITPase-like_fam"/>
</dbReference>
<dbReference type="GO" id="GO:0005737">
    <property type="term" value="C:cytoplasm"/>
    <property type="evidence" value="ECO:0007669"/>
    <property type="project" value="UniProtKB-SubCell"/>
</dbReference>